<dbReference type="Pfam" id="PF07042">
    <property type="entry name" value="TrfA"/>
    <property type="match status" value="1"/>
</dbReference>
<gene>
    <name evidence="2" type="ORF">GCM10009425_47600</name>
</gene>
<dbReference type="EMBL" id="BMNW01000024">
    <property type="protein sequence ID" value="GGM31414.1"/>
    <property type="molecule type" value="Genomic_DNA"/>
</dbReference>
<accession>A0ABQ2H4T8</accession>
<keyword evidence="3" id="KW-1185">Reference proteome</keyword>
<name>A0ABQ2H4T8_9PSED</name>
<evidence type="ECO:0000313" key="3">
    <source>
        <dbReference type="Proteomes" id="UP000616499"/>
    </source>
</evidence>
<dbReference type="InterPro" id="IPR010751">
    <property type="entry name" value="TrfA"/>
</dbReference>
<proteinExistence type="predicted"/>
<dbReference type="Proteomes" id="UP000616499">
    <property type="component" value="Unassembled WGS sequence"/>
</dbReference>
<reference evidence="3" key="1">
    <citation type="journal article" date="2019" name="Int. J. Syst. Evol. Microbiol.">
        <title>The Global Catalogue of Microorganisms (GCM) 10K type strain sequencing project: providing services to taxonomists for standard genome sequencing and annotation.</title>
        <authorList>
            <consortium name="The Broad Institute Genomics Platform"/>
            <consortium name="The Broad Institute Genome Sequencing Center for Infectious Disease"/>
            <person name="Wu L."/>
            <person name="Ma J."/>
        </authorList>
    </citation>
    <scope>NUCLEOTIDE SEQUENCE [LARGE SCALE GENOMIC DNA]</scope>
    <source>
        <strain evidence="3">JCM 13501</strain>
    </source>
</reference>
<evidence type="ECO:0000313" key="2">
    <source>
        <dbReference type="EMBL" id="GGM31414.1"/>
    </source>
</evidence>
<comment type="caution">
    <text evidence="2">The sequence shown here is derived from an EMBL/GenBank/DDBJ whole genome shotgun (WGS) entry which is preliminary data.</text>
</comment>
<feature type="region of interest" description="Disordered" evidence="1">
    <location>
        <begin position="25"/>
        <end position="53"/>
    </location>
</feature>
<organism evidence="2 3">
    <name type="scientific">Pseudomonas asuensis</name>
    <dbReference type="NCBI Taxonomy" id="1825787"/>
    <lineage>
        <taxon>Bacteria</taxon>
        <taxon>Pseudomonadati</taxon>
        <taxon>Pseudomonadota</taxon>
        <taxon>Gammaproteobacteria</taxon>
        <taxon>Pseudomonadales</taxon>
        <taxon>Pseudomonadaceae</taxon>
        <taxon>Pseudomonas</taxon>
    </lineage>
</organism>
<protein>
    <submittedName>
        <fullName evidence="2">Plasmid stabilization protein</fullName>
    </submittedName>
</protein>
<evidence type="ECO:0000256" key="1">
    <source>
        <dbReference type="SAM" id="MobiDB-lite"/>
    </source>
</evidence>
<sequence>MTPKATGNAARIIVMQLKAAARKSTVTDNTELSEAEPSQPKTPLLKKEKLSSEKPDVVAPDLEASQYQLMLPLYGEAERAIPNTLARTSLFAPIAAGNRPLYDRELIAGRSDIKIFYTGRQLDMADSDVFMQALAEQKKHPVGTNFFINRGAFLRSMGRSTGKGDYKWLHESIRRLSLGALEIEAGPIRIEGEKEGKTRERLFHLIAGYDLDETVDQYYLRLDPRVIELFKNHQFGLVDWDKRLAIAKQRDMAKWLQNYISTHQKSTHRIGLHYLREWMCYSSPLYKFRGALTKALDELARLEIIKDQRLEMSTRDQEQAAWEKL</sequence>
<dbReference type="RefSeq" id="WP_188868626.1">
    <property type="nucleotide sequence ID" value="NZ_BMNW01000024.1"/>
</dbReference>